<accession>A0A7G7MIK0</accession>
<keyword evidence="3" id="KW-1185">Reference proteome</keyword>
<feature type="compositionally biased region" description="Acidic residues" evidence="1">
    <location>
        <begin position="131"/>
        <end position="142"/>
    </location>
</feature>
<sequence length="142" mass="15407">MSRPTAREIADLTARLRQLSTPGRHADPDELAAFLDDKHALLDRIAAAERGSAAGEDVGHRAAVDRFVALGSDRARAEAMVSEFTNDRHDVHAPAQGDRAGCLVEHEPESTRREQLALWHTDDQAAADSTDAQEETSDADGR</sequence>
<organism evidence="2 3">
    <name type="scientific">Pseudonocardia petroleophila</name>
    <dbReference type="NCBI Taxonomy" id="37331"/>
    <lineage>
        <taxon>Bacteria</taxon>
        <taxon>Bacillati</taxon>
        <taxon>Actinomycetota</taxon>
        <taxon>Actinomycetes</taxon>
        <taxon>Pseudonocardiales</taxon>
        <taxon>Pseudonocardiaceae</taxon>
        <taxon>Pseudonocardia</taxon>
    </lineage>
</organism>
<dbReference type="RefSeq" id="WP_185719440.1">
    <property type="nucleotide sequence ID" value="NZ_BAAAWI010000001.1"/>
</dbReference>
<evidence type="ECO:0000256" key="1">
    <source>
        <dbReference type="SAM" id="MobiDB-lite"/>
    </source>
</evidence>
<dbReference type="AlphaFoldDB" id="A0A7G7MIK0"/>
<reference evidence="2 3" key="1">
    <citation type="submission" date="2020-08" db="EMBL/GenBank/DDBJ databases">
        <authorList>
            <person name="Mo P."/>
        </authorList>
    </citation>
    <scope>NUCLEOTIDE SEQUENCE [LARGE SCALE GENOMIC DNA]</scope>
    <source>
        <strain evidence="2 3">CGMCC 4.1532</strain>
    </source>
</reference>
<feature type="region of interest" description="Disordered" evidence="1">
    <location>
        <begin position="87"/>
        <end position="142"/>
    </location>
</feature>
<name>A0A7G7MIK0_9PSEU</name>
<protein>
    <submittedName>
        <fullName evidence="2">Uncharacterized protein</fullName>
    </submittedName>
</protein>
<gene>
    <name evidence="2" type="ORF">H6H00_00515</name>
</gene>
<dbReference type="Proteomes" id="UP000515728">
    <property type="component" value="Chromosome"/>
</dbReference>
<feature type="compositionally biased region" description="Basic and acidic residues" evidence="1">
    <location>
        <begin position="104"/>
        <end position="123"/>
    </location>
</feature>
<evidence type="ECO:0000313" key="3">
    <source>
        <dbReference type="Proteomes" id="UP000515728"/>
    </source>
</evidence>
<evidence type="ECO:0000313" key="2">
    <source>
        <dbReference type="EMBL" id="QNG52611.1"/>
    </source>
</evidence>
<dbReference type="EMBL" id="CP060131">
    <property type="protein sequence ID" value="QNG52611.1"/>
    <property type="molecule type" value="Genomic_DNA"/>
</dbReference>
<proteinExistence type="predicted"/>
<dbReference type="KEGG" id="ppel:H6H00_00515"/>